<protein>
    <submittedName>
        <fullName evidence="2">Uncharacterized protein</fullName>
    </submittedName>
</protein>
<feature type="region of interest" description="Disordered" evidence="1">
    <location>
        <begin position="28"/>
        <end position="60"/>
    </location>
</feature>
<name>A0A9J5XLX2_SOLCO</name>
<dbReference type="EMBL" id="JACXVP010000009">
    <property type="protein sequence ID" value="KAG5588070.1"/>
    <property type="molecule type" value="Genomic_DNA"/>
</dbReference>
<evidence type="ECO:0000256" key="1">
    <source>
        <dbReference type="SAM" id="MobiDB-lite"/>
    </source>
</evidence>
<accession>A0A9J5XLX2</accession>
<gene>
    <name evidence="2" type="ORF">H5410_048504</name>
</gene>
<comment type="caution">
    <text evidence="2">The sequence shown here is derived from an EMBL/GenBank/DDBJ whole genome shotgun (WGS) entry which is preliminary data.</text>
</comment>
<reference evidence="2 3" key="1">
    <citation type="submission" date="2020-09" db="EMBL/GenBank/DDBJ databases">
        <title>De no assembly of potato wild relative species, Solanum commersonii.</title>
        <authorList>
            <person name="Cho K."/>
        </authorList>
    </citation>
    <scope>NUCLEOTIDE SEQUENCE [LARGE SCALE GENOMIC DNA]</scope>
    <source>
        <strain evidence="2">LZ3.2</strain>
        <tissue evidence="2">Leaf</tissue>
    </source>
</reference>
<feature type="compositionally biased region" description="Basic residues" evidence="1">
    <location>
        <begin position="36"/>
        <end position="51"/>
    </location>
</feature>
<proteinExistence type="predicted"/>
<sequence>MDPDPTSNLSNTNRTIYDSDDENWAEIRSKNVPKLSKPKVAKTPKKRRRKAAPTISRPALPRVPTHAIRFGVPFNTNFSEEFRKSIGMIWNKATQRCCILGMQTGYLEIWYQRICNNNRPTISMGNRENNRCTLTAILLSPYIHFGSN</sequence>
<keyword evidence="3" id="KW-1185">Reference proteome</keyword>
<dbReference type="AlphaFoldDB" id="A0A9J5XLX2"/>
<evidence type="ECO:0000313" key="3">
    <source>
        <dbReference type="Proteomes" id="UP000824120"/>
    </source>
</evidence>
<organism evidence="2 3">
    <name type="scientific">Solanum commersonii</name>
    <name type="common">Commerson's wild potato</name>
    <name type="synonym">Commerson's nightshade</name>
    <dbReference type="NCBI Taxonomy" id="4109"/>
    <lineage>
        <taxon>Eukaryota</taxon>
        <taxon>Viridiplantae</taxon>
        <taxon>Streptophyta</taxon>
        <taxon>Embryophyta</taxon>
        <taxon>Tracheophyta</taxon>
        <taxon>Spermatophyta</taxon>
        <taxon>Magnoliopsida</taxon>
        <taxon>eudicotyledons</taxon>
        <taxon>Gunneridae</taxon>
        <taxon>Pentapetalae</taxon>
        <taxon>asterids</taxon>
        <taxon>lamiids</taxon>
        <taxon>Solanales</taxon>
        <taxon>Solanaceae</taxon>
        <taxon>Solanoideae</taxon>
        <taxon>Solaneae</taxon>
        <taxon>Solanum</taxon>
    </lineage>
</organism>
<evidence type="ECO:0000313" key="2">
    <source>
        <dbReference type="EMBL" id="KAG5588070.1"/>
    </source>
</evidence>
<dbReference type="Proteomes" id="UP000824120">
    <property type="component" value="Chromosome 9"/>
</dbReference>